<dbReference type="Proteomes" id="UP000887577">
    <property type="component" value="Unplaced"/>
</dbReference>
<protein>
    <submittedName>
        <fullName evidence="6">SHSP domain-containing protein</fullName>
    </submittedName>
</protein>
<sequence length="187" mass="21691">MAFYVYPRYSNSDIAHQHPHQQHLRHHHRHGYSPYSGYTLSSPAQVQDALDLVSALVDGLSTSDVRVPRSRFTLNENGQFKFAFDIQDYKPEELKINVEGHDLIVSGNHKSEDEHGILEKQFIRRFTIPENIDLETIKCDFDEKNRALEVYGKKHEIKDSEKKSIKIGMKPKEIEATNNKSEETKKE</sequence>
<reference evidence="6" key="1">
    <citation type="submission" date="2022-11" db="UniProtKB">
        <authorList>
            <consortium name="WormBaseParasite"/>
        </authorList>
    </citation>
    <scope>IDENTIFICATION</scope>
</reference>
<dbReference type="PANTHER" id="PTHR45640">
    <property type="entry name" value="HEAT SHOCK PROTEIN HSP-12.2-RELATED"/>
    <property type="match status" value="1"/>
</dbReference>
<dbReference type="InterPro" id="IPR008978">
    <property type="entry name" value="HSP20-like_chaperone"/>
</dbReference>
<evidence type="ECO:0000256" key="1">
    <source>
        <dbReference type="PROSITE-ProRule" id="PRU00285"/>
    </source>
</evidence>
<dbReference type="PANTHER" id="PTHR45640:SF26">
    <property type="entry name" value="RE23625P"/>
    <property type="match status" value="1"/>
</dbReference>
<feature type="region of interest" description="Disordered" evidence="3">
    <location>
        <begin position="162"/>
        <end position="187"/>
    </location>
</feature>
<proteinExistence type="inferred from homology"/>
<evidence type="ECO:0000259" key="4">
    <source>
        <dbReference type="PROSITE" id="PS01031"/>
    </source>
</evidence>
<keyword evidence="5" id="KW-1185">Reference proteome</keyword>
<organism evidence="5 6">
    <name type="scientific">Panagrolaimus superbus</name>
    <dbReference type="NCBI Taxonomy" id="310955"/>
    <lineage>
        <taxon>Eukaryota</taxon>
        <taxon>Metazoa</taxon>
        <taxon>Ecdysozoa</taxon>
        <taxon>Nematoda</taxon>
        <taxon>Chromadorea</taxon>
        <taxon>Rhabditida</taxon>
        <taxon>Tylenchina</taxon>
        <taxon>Panagrolaimomorpha</taxon>
        <taxon>Panagrolaimoidea</taxon>
        <taxon>Panagrolaimidae</taxon>
        <taxon>Panagrolaimus</taxon>
    </lineage>
</organism>
<dbReference type="GO" id="GO:0009408">
    <property type="term" value="P:response to heat"/>
    <property type="evidence" value="ECO:0007669"/>
    <property type="project" value="TreeGrafter"/>
</dbReference>
<comment type="similarity">
    <text evidence="1 2">Belongs to the small heat shock protein (HSP20) family.</text>
</comment>
<name>A0A914YN80_9BILA</name>
<dbReference type="GO" id="GO:0042026">
    <property type="term" value="P:protein refolding"/>
    <property type="evidence" value="ECO:0007669"/>
    <property type="project" value="TreeGrafter"/>
</dbReference>
<dbReference type="Pfam" id="PF00011">
    <property type="entry name" value="HSP20"/>
    <property type="match status" value="1"/>
</dbReference>
<accession>A0A914YN80</accession>
<dbReference type="InterPro" id="IPR001436">
    <property type="entry name" value="Alpha-crystallin/sHSP_animal"/>
</dbReference>
<dbReference type="AlphaFoldDB" id="A0A914YN80"/>
<dbReference type="GO" id="GO:0005737">
    <property type="term" value="C:cytoplasm"/>
    <property type="evidence" value="ECO:0007669"/>
    <property type="project" value="TreeGrafter"/>
</dbReference>
<dbReference type="GO" id="GO:0005634">
    <property type="term" value="C:nucleus"/>
    <property type="evidence" value="ECO:0007669"/>
    <property type="project" value="TreeGrafter"/>
</dbReference>
<dbReference type="SUPFAM" id="SSF49764">
    <property type="entry name" value="HSP20-like chaperones"/>
    <property type="match status" value="1"/>
</dbReference>
<dbReference type="PRINTS" id="PR00299">
    <property type="entry name" value="ACRYSTALLIN"/>
</dbReference>
<feature type="domain" description="SHSP" evidence="4">
    <location>
        <begin position="60"/>
        <end position="170"/>
    </location>
</feature>
<evidence type="ECO:0000313" key="5">
    <source>
        <dbReference type="Proteomes" id="UP000887577"/>
    </source>
</evidence>
<evidence type="ECO:0000256" key="3">
    <source>
        <dbReference type="SAM" id="MobiDB-lite"/>
    </source>
</evidence>
<dbReference type="GO" id="GO:0051082">
    <property type="term" value="F:unfolded protein binding"/>
    <property type="evidence" value="ECO:0007669"/>
    <property type="project" value="TreeGrafter"/>
</dbReference>
<dbReference type="WBParaSite" id="PSU_v2.g2326.t1">
    <property type="protein sequence ID" value="PSU_v2.g2326.t1"/>
    <property type="gene ID" value="PSU_v2.g2326"/>
</dbReference>
<evidence type="ECO:0000313" key="6">
    <source>
        <dbReference type="WBParaSite" id="PSU_v2.g2326.t1"/>
    </source>
</evidence>
<dbReference type="InterPro" id="IPR002068">
    <property type="entry name" value="A-crystallin/Hsp20_dom"/>
</dbReference>
<dbReference type="CDD" id="cd06526">
    <property type="entry name" value="metazoan_ACD"/>
    <property type="match status" value="1"/>
</dbReference>
<dbReference type="PROSITE" id="PS01031">
    <property type="entry name" value="SHSP"/>
    <property type="match status" value="1"/>
</dbReference>
<dbReference type="Gene3D" id="2.60.40.790">
    <property type="match status" value="1"/>
</dbReference>
<evidence type="ECO:0000256" key="2">
    <source>
        <dbReference type="RuleBase" id="RU003616"/>
    </source>
</evidence>